<proteinExistence type="predicted"/>
<evidence type="ECO:0000313" key="2">
    <source>
        <dbReference type="EMBL" id="MFC5225609.1"/>
    </source>
</evidence>
<protein>
    <submittedName>
        <fullName evidence="2">Ankyrin repeat domain-containing protein</fullName>
    </submittedName>
</protein>
<dbReference type="SUPFAM" id="SSF48403">
    <property type="entry name" value="Ankyrin repeat"/>
    <property type="match status" value="1"/>
</dbReference>
<dbReference type="Gene3D" id="1.25.40.20">
    <property type="entry name" value="Ankyrin repeat-containing domain"/>
    <property type="match status" value="1"/>
</dbReference>
<dbReference type="RefSeq" id="WP_344642291.1">
    <property type="nucleotide sequence ID" value="NZ_BAAASS010000001.1"/>
</dbReference>
<dbReference type="InterPro" id="IPR036770">
    <property type="entry name" value="Ankyrin_rpt-contain_sf"/>
</dbReference>
<keyword evidence="3" id="KW-1185">Reference proteome</keyword>
<feature type="compositionally biased region" description="Pro residues" evidence="1">
    <location>
        <begin position="212"/>
        <end position="224"/>
    </location>
</feature>
<organism evidence="2 3">
    <name type="scientific">Streptomyces fimbriatus</name>
    <dbReference type="NCBI Taxonomy" id="68197"/>
    <lineage>
        <taxon>Bacteria</taxon>
        <taxon>Bacillati</taxon>
        <taxon>Actinomycetota</taxon>
        <taxon>Actinomycetes</taxon>
        <taxon>Kitasatosporales</taxon>
        <taxon>Streptomycetaceae</taxon>
        <taxon>Streptomyces</taxon>
    </lineage>
</organism>
<sequence length="224" mass="25655">MEWDGLTDRERFGEWYREKRDRFADLARDADWDGLFEELGRNPGWINLPRPGNRSGFAPLHQAAWHGADFAVVSRLLAHGAWRSRRARDGRRAVDVARERGHTHLVELLEPVVVRRLPSPPKALERHFHALLRERTGRCFEEIEHLLPPLEPLTEGPAVRIFFPVAGMMGGFTYRLEDGYVKVHAHSRMDADDGERYRVSPDGWSRIERPHAPPPPPAPQSSAS</sequence>
<feature type="region of interest" description="Disordered" evidence="1">
    <location>
        <begin position="191"/>
        <end position="224"/>
    </location>
</feature>
<comment type="caution">
    <text evidence="2">The sequence shown here is derived from an EMBL/GenBank/DDBJ whole genome shotgun (WGS) entry which is preliminary data.</text>
</comment>
<evidence type="ECO:0000313" key="3">
    <source>
        <dbReference type="Proteomes" id="UP001596156"/>
    </source>
</evidence>
<reference evidence="3" key="1">
    <citation type="journal article" date="2019" name="Int. J. Syst. Evol. Microbiol.">
        <title>The Global Catalogue of Microorganisms (GCM) 10K type strain sequencing project: providing services to taxonomists for standard genome sequencing and annotation.</title>
        <authorList>
            <consortium name="The Broad Institute Genomics Platform"/>
            <consortium name="The Broad Institute Genome Sequencing Center for Infectious Disease"/>
            <person name="Wu L."/>
            <person name="Ma J."/>
        </authorList>
    </citation>
    <scope>NUCLEOTIDE SEQUENCE [LARGE SCALE GENOMIC DNA]</scope>
    <source>
        <strain evidence="3">CCM 8479</strain>
    </source>
</reference>
<name>A0ABW0D5K0_STRFI</name>
<dbReference type="EMBL" id="JBHSKL010000014">
    <property type="protein sequence ID" value="MFC5225609.1"/>
    <property type="molecule type" value="Genomic_DNA"/>
</dbReference>
<dbReference type="Proteomes" id="UP001596156">
    <property type="component" value="Unassembled WGS sequence"/>
</dbReference>
<evidence type="ECO:0000256" key="1">
    <source>
        <dbReference type="SAM" id="MobiDB-lite"/>
    </source>
</evidence>
<gene>
    <name evidence="2" type="ORF">ACFPN6_13565</name>
</gene>
<feature type="compositionally biased region" description="Basic and acidic residues" evidence="1">
    <location>
        <begin position="191"/>
        <end position="211"/>
    </location>
</feature>
<accession>A0ABW0D5K0</accession>